<dbReference type="AlphaFoldDB" id="X6ND80"/>
<dbReference type="SUPFAM" id="SSF47923">
    <property type="entry name" value="Ypt/Rab-GAP domain of gyp1p"/>
    <property type="match status" value="1"/>
</dbReference>
<dbReference type="Gene3D" id="1.10.8.270">
    <property type="entry name" value="putative rabgap domain of human tbc1 domain family member 14 like domains"/>
    <property type="match status" value="1"/>
</dbReference>
<dbReference type="PROSITE" id="PS50086">
    <property type="entry name" value="TBC_RABGAP"/>
    <property type="match status" value="1"/>
</dbReference>
<dbReference type="InterPro" id="IPR035969">
    <property type="entry name" value="Rab-GAP_TBC_sf"/>
</dbReference>
<dbReference type="Proteomes" id="UP000023152">
    <property type="component" value="Unassembled WGS sequence"/>
</dbReference>
<sequence>MSKANDEHITYVDTYGFKIPEEESKRRLEEIHTEEHKVKIRKENERVKKWLFMLEHEQQFFHGNRKSKLKARIRKGIPNAVRGRVWKRLVGVDEAMKANPKYYHQLLEKTPGEPWKSTIDKDLDRTFPNHCLFYDVKFLGFDNFFCF</sequence>
<dbReference type="PANTHER" id="PTHR47219:SF9">
    <property type="entry name" value="GTPASE ACTIVATING PROTEIN AND CENTROSOME-ASSOCIATED, ISOFORM B"/>
    <property type="match status" value="1"/>
</dbReference>
<dbReference type="OrthoDB" id="294251at2759"/>
<evidence type="ECO:0000313" key="3">
    <source>
        <dbReference type="Proteomes" id="UP000023152"/>
    </source>
</evidence>
<dbReference type="GO" id="GO:0005096">
    <property type="term" value="F:GTPase activator activity"/>
    <property type="evidence" value="ECO:0007669"/>
    <property type="project" value="TreeGrafter"/>
</dbReference>
<gene>
    <name evidence="2" type="ORF">RFI_13243</name>
</gene>
<dbReference type="PANTHER" id="PTHR47219">
    <property type="entry name" value="RAB GTPASE-ACTIVATING PROTEIN 1-LIKE"/>
    <property type="match status" value="1"/>
</dbReference>
<feature type="domain" description="Rab-GAP TBC" evidence="1">
    <location>
        <begin position="76"/>
        <end position="147"/>
    </location>
</feature>
<dbReference type="EMBL" id="ASPP01009603">
    <property type="protein sequence ID" value="ETO23916.1"/>
    <property type="molecule type" value="Genomic_DNA"/>
</dbReference>
<accession>X6ND80</accession>
<name>X6ND80_RETFI</name>
<dbReference type="InterPro" id="IPR000195">
    <property type="entry name" value="Rab-GAP-TBC_dom"/>
</dbReference>
<evidence type="ECO:0000259" key="1">
    <source>
        <dbReference type="PROSITE" id="PS50086"/>
    </source>
</evidence>
<comment type="caution">
    <text evidence="2">The sequence shown here is derived from an EMBL/GenBank/DDBJ whole genome shotgun (WGS) entry which is preliminary data.</text>
</comment>
<dbReference type="Pfam" id="PF00566">
    <property type="entry name" value="RabGAP-TBC"/>
    <property type="match status" value="1"/>
</dbReference>
<protein>
    <submittedName>
        <fullName evidence="2">TBC domain containing protein</fullName>
    </submittedName>
</protein>
<dbReference type="InterPro" id="IPR050302">
    <property type="entry name" value="Rab_GAP_TBC_domain"/>
</dbReference>
<reference evidence="2 3" key="1">
    <citation type="journal article" date="2013" name="Curr. Biol.">
        <title>The Genome of the Foraminiferan Reticulomyxa filosa.</title>
        <authorList>
            <person name="Glockner G."/>
            <person name="Hulsmann N."/>
            <person name="Schleicher M."/>
            <person name="Noegel A.A."/>
            <person name="Eichinger L."/>
            <person name="Gallinger C."/>
            <person name="Pawlowski J."/>
            <person name="Sierra R."/>
            <person name="Euteneuer U."/>
            <person name="Pillet L."/>
            <person name="Moustafa A."/>
            <person name="Platzer M."/>
            <person name="Groth M."/>
            <person name="Szafranski K."/>
            <person name="Schliwa M."/>
        </authorList>
    </citation>
    <scope>NUCLEOTIDE SEQUENCE [LARGE SCALE GENOMIC DNA]</scope>
</reference>
<dbReference type="Gene3D" id="1.10.10.750">
    <property type="entry name" value="Ypt/Rab-GAP domain of gyp1p, domain 1"/>
    <property type="match status" value="1"/>
</dbReference>
<evidence type="ECO:0000313" key="2">
    <source>
        <dbReference type="EMBL" id="ETO23916.1"/>
    </source>
</evidence>
<keyword evidence="3" id="KW-1185">Reference proteome</keyword>
<organism evidence="2 3">
    <name type="scientific">Reticulomyxa filosa</name>
    <dbReference type="NCBI Taxonomy" id="46433"/>
    <lineage>
        <taxon>Eukaryota</taxon>
        <taxon>Sar</taxon>
        <taxon>Rhizaria</taxon>
        <taxon>Retaria</taxon>
        <taxon>Foraminifera</taxon>
        <taxon>Monothalamids</taxon>
        <taxon>Reticulomyxidae</taxon>
        <taxon>Reticulomyxa</taxon>
    </lineage>
</organism>
<proteinExistence type="predicted"/>
<feature type="non-terminal residue" evidence="2">
    <location>
        <position position="147"/>
    </location>
</feature>
<dbReference type="GO" id="GO:0031267">
    <property type="term" value="F:small GTPase binding"/>
    <property type="evidence" value="ECO:0007669"/>
    <property type="project" value="TreeGrafter"/>
</dbReference>